<organism evidence="2 3">
    <name type="scientific">Psilocybe cf. subviscida</name>
    <dbReference type="NCBI Taxonomy" id="2480587"/>
    <lineage>
        <taxon>Eukaryota</taxon>
        <taxon>Fungi</taxon>
        <taxon>Dikarya</taxon>
        <taxon>Basidiomycota</taxon>
        <taxon>Agaricomycotina</taxon>
        <taxon>Agaricomycetes</taxon>
        <taxon>Agaricomycetidae</taxon>
        <taxon>Agaricales</taxon>
        <taxon>Agaricineae</taxon>
        <taxon>Strophariaceae</taxon>
        <taxon>Psilocybe</taxon>
    </lineage>
</organism>
<protein>
    <recommendedName>
        <fullName evidence="4">TEA domain-containing protein</fullName>
    </recommendedName>
</protein>
<evidence type="ECO:0008006" key="4">
    <source>
        <dbReference type="Google" id="ProtNLM"/>
    </source>
</evidence>
<feature type="compositionally biased region" description="Polar residues" evidence="1">
    <location>
        <begin position="891"/>
        <end position="903"/>
    </location>
</feature>
<feature type="region of interest" description="Disordered" evidence="1">
    <location>
        <begin position="874"/>
        <end position="903"/>
    </location>
</feature>
<evidence type="ECO:0000313" key="2">
    <source>
        <dbReference type="EMBL" id="KAF5316071.1"/>
    </source>
</evidence>
<feature type="region of interest" description="Disordered" evidence="1">
    <location>
        <begin position="35"/>
        <end position="109"/>
    </location>
</feature>
<sequence length="1210" mass="133785">MTVSELLVRQCAPHPRRLSSSVLIDHQSSATMLWSPWKKEDDSTKNDAGSGPSDISNISSSSTSRSSPTVTNNTSVSTSSPTGSSSLHTSETTTPSLQTPSGAAPMLPAAPGVTPGALMQGMFHHALNTNIGKAVFNIYGSNPPPALEATSSPDPKAVLDVASNSSSRPSRASSAGLDLPTNPIPTPQTGPEIYVHHLMTKNRGYPLWIPSPNRRLPVTYRASGVGFGDVGILMPEGGFSFLFNVVHDATHPINASRRMPEGFTPFTAWNPDDLEEYEEFSAGSYLADESLVRTDSGNDTFKTTLKSSSVEAAVLMMPESVFLSILHNTAPFRKYVRDNITSWYRFIKTDLGREISNGEVRVVYGCRKSAGFGIATIPSNRSADVSTELTFITNGVTGCKYHWHHRGSAEAKAGPSLAESQAILHQRDIPDTAVHTTITNQCLFVSTIDFTLPENQWQSITLGEPVFTSQNSQSTTPHPSHSTSPSDGPTSDSSNSNIPQRGQGAKTSRPQDTSTLVPHDDIEFWPSITPSKRLFHPSDIIADFLLRAFPHATSVSVCSDNWGPGMTDSMDTVATLISNVLSFNDVCEDNGMIYLQASDRRMVINHLKLVSPPAMQRLWGEWRDQHNLSLIWSRHNRGPGQVLTPSFPDFVETHLASYTYEISGSGPEDGTLHSLERPPQDNAICQHMITGTSQDDLENFQGLKTYLYRRSSNTPSFWLKNEDNLSAAEHPGFEEAHDLIVTGELSVSNIPSLPANRYEELQLQKSMAQDRDEKALKIIEGLAFQREQPALDADPFAHIVEPKNASTSDFQHLDDEPMITTEHRDIPLETQWLGHMYHAPLHLDSWAINQHDQIGSRQISDSWDAVYRFKTTHSYPGPSGPSNNSLPSPSDQLTSQNTLVPYSFSPGTPSLSHSCTTESSPSLCSYHSPYSPGSVNLTMMPSPYIHDMKRILKPENVDSEAPQRKLTAEEQLHLFREALKLPLDNAGPFLPQRIFKPGTSSDRKHFTEDVLLEEPLYFITETHTKQFGISLKDAMHSRTRHLTNHDQVVFKGCGPSVSIRIEWPGHWPWSRQIPTKDFRSPPQPITLAKLAKNIAKCVARFIQERKDHPMEEGSSGSLDGYNPEDWRFGDGPNDIKLEDLILVSMHHVSLGSWQPQLRLVRPRAPRRHTAPAALVLPQGGGSHSRFVPYGPGPGHYENRMNVTPYYYYPM</sequence>
<feature type="compositionally biased region" description="Low complexity" evidence="1">
    <location>
        <begin position="49"/>
        <end position="86"/>
    </location>
</feature>
<dbReference type="Proteomes" id="UP000567179">
    <property type="component" value="Unassembled WGS sequence"/>
</dbReference>
<feature type="compositionally biased region" description="Low complexity" evidence="1">
    <location>
        <begin position="876"/>
        <end position="890"/>
    </location>
</feature>
<evidence type="ECO:0000313" key="3">
    <source>
        <dbReference type="Proteomes" id="UP000567179"/>
    </source>
</evidence>
<proteinExistence type="predicted"/>
<comment type="caution">
    <text evidence="2">The sequence shown here is derived from an EMBL/GenBank/DDBJ whole genome shotgun (WGS) entry which is preliminary data.</text>
</comment>
<feature type="compositionally biased region" description="Polar residues" evidence="1">
    <location>
        <begin position="505"/>
        <end position="516"/>
    </location>
</feature>
<accession>A0A8H5B3L0</accession>
<gene>
    <name evidence="2" type="ORF">D9619_006377</name>
</gene>
<dbReference type="AlphaFoldDB" id="A0A8H5B3L0"/>
<name>A0A8H5B3L0_9AGAR</name>
<dbReference type="EMBL" id="JAACJJ010000042">
    <property type="protein sequence ID" value="KAF5316071.1"/>
    <property type="molecule type" value="Genomic_DNA"/>
</dbReference>
<reference evidence="2 3" key="1">
    <citation type="journal article" date="2020" name="ISME J.">
        <title>Uncovering the hidden diversity of litter-decomposition mechanisms in mushroom-forming fungi.</title>
        <authorList>
            <person name="Floudas D."/>
            <person name="Bentzer J."/>
            <person name="Ahren D."/>
            <person name="Johansson T."/>
            <person name="Persson P."/>
            <person name="Tunlid A."/>
        </authorList>
    </citation>
    <scope>NUCLEOTIDE SEQUENCE [LARGE SCALE GENOMIC DNA]</scope>
    <source>
        <strain evidence="2 3">CBS 101986</strain>
    </source>
</reference>
<feature type="region of interest" description="Disordered" evidence="1">
    <location>
        <begin position="146"/>
        <end position="184"/>
    </location>
</feature>
<feature type="compositionally biased region" description="Polar residues" evidence="1">
    <location>
        <begin position="87"/>
        <end position="101"/>
    </location>
</feature>
<feature type="compositionally biased region" description="Low complexity" evidence="1">
    <location>
        <begin position="474"/>
        <end position="497"/>
    </location>
</feature>
<evidence type="ECO:0000256" key="1">
    <source>
        <dbReference type="SAM" id="MobiDB-lite"/>
    </source>
</evidence>
<keyword evidence="3" id="KW-1185">Reference proteome</keyword>
<feature type="region of interest" description="Disordered" evidence="1">
    <location>
        <begin position="467"/>
        <end position="518"/>
    </location>
</feature>
<feature type="compositionally biased region" description="Low complexity" evidence="1">
    <location>
        <begin position="162"/>
        <end position="175"/>
    </location>
</feature>